<dbReference type="InParanoid" id="L9KT31"/>
<proteinExistence type="predicted"/>
<evidence type="ECO:0000256" key="1">
    <source>
        <dbReference type="SAM" id="MobiDB-lite"/>
    </source>
</evidence>
<reference evidence="3" key="1">
    <citation type="submission" date="2012-07" db="EMBL/GenBank/DDBJ databases">
        <title>Genome of the Chinese tree shrew, a rising model animal genetically related to primates.</title>
        <authorList>
            <person name="Zhang G."/>
            <person name="Fan Y."/>
            <person name="Yao Y."/>
            <person name="Huang Z."/>
        </authorList>
    </citation>
    <scope>NUCLEOTIDE SEQUENCE [LARGE SCALE GENOMIC DNA]</scope>
</reference>
<keyword evidence="3" id="KW-1185">Reference proteome</keyword>
<name>L9KT31_TUPCH</name>
<protein>
    <submittedName>
        <fullName evidence="2">Ubiquitin-associated and SH3 domain-containing protein B</fullName>
    </submittedName>
</protein>
<reference evidence="3" key="2">
    <citation type="journal article" date="2013" name="Nat. Commun.">
        <title>Genome of the Chinese tree shrew.</title>
        <authorList>
            <person name="Fan Y."/>
            <person name="Huang Z.Y."/>
            <person name="Cao C.C."/>
            <person name="Chen C.S."/>
            <person name="Chen Y.X."/>
            <person name="Fan D.D."/>
            <person name="He J."/>
            <person name="Hou H.L."/>
            <person name="Hu L."/>
            <person name="Hu X.T."/>
            <person name="Jiang X.T."/>
            <person name="Lai R."/>
            <person name="Lang Y.S."/>
            <person name="Liang B."/>
            <person name="Liao S.G."/>
            <person name="Mu D."/>
            <person name="Ma Y.Y."/>
            <person name="Niu Y.Y."/>
            <person name="Sun X.Q."/>
            <person name="Xia J.Q."/>
            <person name="Xiao J."/>
            <person name="Xiong Z.Q."/>
            <person name="Xu L."/>
            <person name="Yang L."/>
            <person name="Zhang Y."/>
            <person name="Zhao W."/>
            <person name="Zhao X.D."/>
            <person name="Zheng Y.T."/>
            <person name="Zhou J.M."/>
            <person name="Zhu Y.B."/>
            <person name="Zhang G.J."/>
            <person name="Wang J."/>
            <person name="Yao Y.G."/>
        </authorList>
    </citation>
    <scope>NUCLEOTIDE SEQUENCE [LARGE SCALE GENOMIC DNA]</scope>
</reference>
<dbReference type="STRING" id="246437.L9KT31"/>
<gene>
    <name evidence="2" type="ORF">TREES_T100017730</name>
</gene>
<feature type="region of interest" description="Disordered" evidence="1">
    <location>
        <begin position="1"/>
        <end position="22"/>
    </location>
</feature>
<accession>L9KT31</accession>
<organism evidence="2 3">
    <name type="scientific">Tupaia chinensis</name>
    <name type="common">Chinese tree shrew</name>
    <name type="synonym">Tupaia belangeri chinensis</name>
    <dbReference type="NCBI Taxonomy" id="246437"/>
    <lineage>
        <taxon>Eukaryota</taxon>
        <taxon>Metazoa</taxon>
        <taxon>Chordata</taxon>
        <taxon>Craniata</taxon>
        <taxon>Vertebrata</taxon>
        <taxon>Euteleostomi</taxon>
        <taxon>Mammalia</taxon>
        <taxon>Eutheria</taxon>
        <taxon>Euarchontoglires</taxon>
        <taxon>Scandentia</taxon>
        <taxon>Tupaiidae</taxon>
        <taxon>Tupaia</taxon>
    </lineage>
</organism>
<dbReference type="AlphaFoldDB" id="L9KT31"/>
<evidence type="ECO:0000313" key="3">
    <source>
        <dbReference type="Proteomes" id="UP000011518"/>
    </source>
</evidence>
<dbReference type="Proteomes" id="UP000011518">
    <property type="component" value="Unassembled WGS sequence"/>
</dbReference>
<dbReference type="EMBL" id="KB320672">
    <property type="protein sequence ID" value="ELW65848.1"/>
    <property type="molecule type" value="Genomic_DNA"/>
</dbReference>
<sequence>MAAREELYSKVTPRRNRQQRPGTIKHGSALDVLLSMGFPRARAAAIQCGRPGVMIKRENGMRGAADTPVCTHAEGHAVGAVSTRVSPDREMRNTTSRCWCWFRLSEYFLLEACVLSPSLLGSWGMSHSELASGSVTYQELLEMQR</sequence>
<evidence type="ECO:0000313" key="2">
    <source>
        <dbReference type="EMBL" id="ELW65848.1"/>
    </source>
</evidence>